<sequence>MAEKPQPVQVLYCQVCSLPAEYCEFGPDFEKCKPWLIQNAPDIYPDLVQEADNQATDKVSEKLQSVEISSDGATPPATSGWRFFVQLVVAVLAFGAIDVNHKNEIYDGKVSLISNQTLQWNHIQTSQSNYLSFYAILDWR</sequence>
<dbReference type="Proteomes" id="UP000554482">
    <property type="component" value="Unassembled WGS sequence"/>
</dbReference>
<organism evidence="2 3">
    <name type="scientific">Thalictrum thalictroides</name>
    <name type="common">Rue-anemone</name>
    <name type="synonym">Anemone thalictroides</name>
    <dbReference type="NCBI Taxonomy" id="46969"/>
    <lineage>
        <taxon>Eukaryota</taxon>
        <taxon>Viridiplantae</taxon>
        <taxon>Streptophyta</taxon>
        <taxon>Embryophyta</taxon>
        <taxon>Tracheophyta</taxon>
        <taxon>Spermatophyta</taxon>
        <taxon>Magnoliopsida</taxon>
        <taxon>Ranunculales</taxon>
        <taxon>Ranunculaceae</taxon>
        <taxon>Thalictroideae</taxon>
        <taxon>Thalictrum</taxon>
    </lineage>
</organism>
<dbReference type="AlphaFoldDB" id="A0A7J6XGT2"/>
<dbReference type="InterPro" id="IPR050318">
    <property type="entry name" value="DENR/SUI1_TIF"/>
</dbReference>
<dbReference type="GO" id="GO:0002188">
    <property type="term" value="P:translation reinitiation"/>
    <property type="evidence" value="ECO:0007669"/>
    <property type="project" value="TreeGrafter"/>
</dbReference>
<protein>
    <submittedName>
        <fullName evidence="2">Translation initiation factor sui1 family protein</fullName>
    </submittedName>
</protein>
<dbReference type="GO" id="GO:0001731">
    <property type="term" value="P:formation of translation preinitiation complex"/>
    <property type="evidence" value="ECO:0007669"/>
    <property type="project" value="TreeGrafter"/>
</dbReference>
<keyword evidence="3" id="KW-1185">Reference proteome</keyword>
<evidence type="ECO:0000313" key="2">
    <source>
        <dbReference type="EMBL" id="KAF5208427.1"/>
    </source>
</evidence>
<dbReference type="PANTHER" id="PTHR12789:SF0">
    <property type="entry name" value="DENSITY-REGULATED PROTEIN"/>
    <property type="match status" value="1"/>
</dbReference>
<dbReference type="EMBL" id="JABWDY010000041">
    <property type="protein sequence ID" value="KAF5208427.1"/>
    <property type="molecule type" value="Genomic_DNA"/>
</dbReference>
<keyword evidence="2" id="KW-0648">Protein biosynthesis</keyword>
<dbReference type="PANTHER" id="PTHR12789">
    <property type="entry name" value="DENSITY-REGULATED PROTEIN HOMOLOG"/>
    <property type="match status" value="1"/>
</dbReference>
<dbReference type="OrthoDB" id="277199at2759"/>
<accession>A0A7J6XGT2</accession>
<dbReference type="GO" id="GO:0003743">
    <property type="term" value="F:translation initiation factor activity"/>
    <property type="evidence" value="ECO:0007669"/>
    <property type="project" value="UniProtKB-KW"/>
</dbReference>
<evidence type="ECO:0000259" key="1">
    <source>
        <dbReference type="Pfam" id="PF21023"/>
    </source>
</evidence>
<name>A0A7J6XGT2_THATH</name>
<dbReference type="InterPro" id="IPR048517">
    <property type="entry name" value="DENR_N"/>
</dbReference>
<keyword evidence="2" id="KW-0396">Initiation factor</keyword>
<evidence type="ECO:0000313" key="3">
    <source>
        <dbReference type="Proteomes" id="UP000554482"/>
    </source>
</evidence>
<proteinExistence type="predicted"/>
<dbReference type="GO" id="GO:0003729">
    <property type="term" value="F:mRNA binding"/>
    <property type="evidence" value="ECO:0007669"/>
    <property type="project" value="TreeGrafter"/>
</dbReference>
<feature type="domain" description="DENR N-terminal" evidence="1">
    <location>
        <begin position="10"/>
        <end position="45"/>
    </location>
</feature>
<reference evidence="2 3" key="1">
    <citation type="submission" date="2020-06" db="EMBL/GenBank/DDBJ databases">
        <title>Transcriptomic and genomic resources for Thalictrum thalictroides and T. hernandezii: Facilitating candidate gene discovery in an emerging model plant lineage.</title>
        <authorList>
            <person name="Arias T."/>
            <person name="Riano-Pachon D.M."/>
            <person name="Di Stilio V.S."/>
        </authorList>
    </citation>
    <scope>NUCLEOTIDE SEQUENCE [LARGE SCALE GENOMIC DNA]</scope>
    <source>
        <strain evidence="3">cv. WT478/WT964</strain>
        <tissue evidence="2">Leaves</tissue>
    </source>
</reference>
<gene>
    <name evidence="2" type="ORF">FRX31_001984</name>
</gene>
<comment type="caution">
    <text evidence="2">The sequence shown here is derived from an EMBL/GenBank/DDBJ whole genome shotgun (WGS) entry which is preliminary data.</text>
</comment>
<dbReference type="Pfam" id="PF21023">
    <property type="entry name" value="DENR_N"/>
    <property type="match status" value="1"/>
</dbReference>